<dbReference type="PANTHER" id="PTHR30405:SF11">
    <property type="entry name" value="RNA-GUIDED DNA ENDONUCLEASE RV2885C-RELATED"/>
    <property type="match status" value="1"/>
</dbReference>
<evidence type="ECO:0000259" key="6">
    <source>
        <dbReference type="Pfam" id="PF01385"/>
    </source>
</evidence>
<dbReference type="GO" id="GO:0032196">
    <property type="term" value="P:transposition"/>
    <property type="evidence" value="ECO:0007669"/>
    <property type="project" value="UniProtKB-KW"/>
</dbReference>
<comment type="caution">
    <text evidence="8">The sequence shown here is derived from an EMBL/GenBank/DDBJ whole genome shotgun (WGS) entry which is preliminary data.</text>
</comment>
<evidence type="ECO:0000256" key="2">
    <source>
        <dbReference type="ARBA" id="ARBA00011044"/>
    </source>
</evidence>
<dbReference type="Pfam" id="PF01385">
    <property type="entry name" value="OrfB_IS605"/>
    <property type="match status" value="1"/>
</dbReference>
<dbReference type="Proteomes" id="UP000318294">
    <property type="component" value="Unassembled WGS sequence"/>
</dbReference>
<keyword evidence="3" id="KW-0815">Transposition</keyword>
<dbReference type="GO" id="GO:0006310">
    <property type="term" value="P:DNA recombination"/>
    <property type="evidence" value="ECO:0007669"/>
    <property type="project" value="UniProtKB-KW"/>
</dbReference>
<dbReference type="InterPro" id="IPR010095">
    <property type="entry name" value="Cas12f1-like_TNB"/>
</dbReference>
<organism evidence="8 9">
    <name type="scientific">Tepidimonas charontis</name>
    <dbReference type="NCBI Taxonomy" id="2267262"/>
    <lineage>
        <taxon>Bacteria</taxon>
        <taxon>Pseudomonadati</taxon>
        <taxon>Pseudomonadota</taxon>
        <taxon>Betaproteobacteria</taxon>
        <taxon>Burkholderiales</taxon>
        <taxon>Tepidimonas</taxon>
    </lineage>
</organism>
<evidence type="ECO:0000256" key="3">
    <source>
        <dbReference type="ARBA" id="ARBA00022578"/>
    </source>
</evidence>
<dbReference type="OrthoDB" id="5560528at2"/>
<evidence type="ECO:0000313" key="9">
    <source>
        <dbReference type="Proteomes" id="UP000318294"/>
    </source>
</evidence>
<dbReference type="EMBL" id="VJON01000007">
    <property type="protein sequence ID" value="TSE35493.1"/>
    <property type="molecule type" value="Genomic_DNA"/>
</dbReference>
<reference evidence="8 9" key="1">
    <citation type="submission" date="2019-07" db="EMBL/GenBank/DDBJ databases">
        <title>Tepidimonas charontis SPSP-6 draft genome.</title>
        <authorList>
            <person name="Da Costa M.S."/>
            <person name="Froufe H.J.C."/>
            <person name="Egas C."/>
            <person name="Albuquerque L."/>
        </authorList>
    </citation>
    <scope>NUCLEOTIDE SEQUENCE [LARGE SCALE GENOMIC DNA]</scope>
    <source>
        <strain evidence="8 9">SPSP-6</strain>
    </source>
</reference>
<evidence type="ECO:0000256" key="1">
    <source>
        <dbReference type="ARBA" id="ARBA00008761"/>
    </source>
</evidence>
<evidence type="ECO:0000256" key="5">
    <source>
        <dbReference type="ARBA" id="ARBA00023172"/>
    </source>
</evidence>
<dbReference type="GO" id="GO:0003677">
    <property type="term" value="F:DNA binding"/>
    <property type="evidence" value="ECO:0007669"/>
    <property type="project" value="UniProtKB-KW"/>
</dbReference>
<keyword evidence="4" id="KW-0238">DNA-binding</keyword>
<comment type="similarity">
    <text evidence="1">In the C-terminal section; belongs to the transposase 35 family.</text>
</comment>
<evidence type="ECO:0000259" key="7">
    <source>
        <dbReference type="Pfam" id="PF07282"/>
    </source>
</evidence>
<dbReference type="RefSeq" id="WP_144327705.1">
    <property type="nucleotide sequence ID" value="NZ_VJON01000007.1"/>
</dbReference>
<feature type="domain" description="Probable transposase IS891/IS1136/IS1341" evidence="6">
    <location>
        <begin position="160"/>
        <end position="254"/>
    </location>
</feature>
<dbReference type="Pfam" id="PF07282">
    <property type="entry name" value="Cas12f1-like_TNB"/>
    <property type="match status" value="1"/>
</dbReference>
<keyword evidence="5" id="KW-0233">DNA recombination</keyword>
<keyword evidence="9" id="KW-1185">Reference proteome</keyword>
<dbReference type="InterPro" id="IPR051399">
    <property type="entry name" value="RNA-guided_DNA_endo/Transpos"/>
</dbReference>
<accession>A0A554XI50</accession>
<evidence type="ECO:0000313" key="8">
    <source>
        <dbReference type="EMBL" id="TSE35493.1"/>
    </source>
</evidence>
<feature type="domain" description="Cas12f1-like TNB" evidence="7">
    <location>
        <begin position="289"/>
        <end position="353"/>
    </location>
</feature>
<dbReference type="AlphaFoldDB" id="A0A554XI50"/>
<sequence length="370" mass="41274">MKLTLQTQLLPTSEQAALLEATMRAFNEAANWLAGEAFARKTANKILLQKLCYAQLRERFGLSAQMAVRCIAQVCEAYKRDRSKRPQFRPLAAVPYDQRLMSFKGIDRVSLLTLSGRILVPMVMGKYQQERFTAARGQCDLVLRKDGKWFLLVTVDLPDGTKPPTTDFIGVDLGVANIATDSDGQHYSGDAVEAVRSRQYTLRASLQRAASAKKRRGMRPKNIRRKLKRLSGKERRFRANENHRIAKSLVAKAKGTGRGLALEELKGIRNRTRFRKAQRAKMGGWALAQLRAFVEYKARLAGVEVVYINPAYTSQTCAVCGHVSKANRPSQTEFRCVACGHADHADVNAASNIRCLARASVNTPKVSEPH</sequence>
<protein>
    <submittedName>
        <fullName evidence="8">Transposase, IS605 OrfB family</fullName>
    </submittedName>
</protein>
<dbReference type="NCBIfam" id="NF040570">
    <property type="entry name" value="guided_TnpB"/>
    <property type="match status" value="1"/>
</dbReference>
<comment type="similarity">
    <text evidence="2">In the N-terminal section; belongs to the transposase 2 family.</text>
</comment>
<dbReference type="InterPro" id="IPR001959">
    <property type="entry name" value="Transposase"/>
</dbReference>
<proteinExistence type="inferred from homology"/>
<dbReference type="NCBIfam" id="TIGR01766">
    <property type="entry name" value="IS200/IS605 family accessory protein TnpB-like domain"/>
    <property type="match status" value="1"/>
</dbReference>
<gene>
    <name evidence="8" type="ORF">Tchar_00689</name>
</gene>
<dbReference type="PANTHER" id="PTHR30405">
    <property type="entry name" value="TRANSPOSASE"/>
    <property type="match status" value="1"/>
</dbReference>
<name>A0A554XI50_9BURK</name>
<evidence type="ECO:0000256" key="4">
    <source>
        <dbReference type="ARBA" id="ARBA00023125"/>
    </source>
</evidence>